<accession>A0AAW2H9Y7</accession>
<feature type="compositionally biased region" description="Basic and acidic residues" evidence="1">
    <location>
        <begin position="1"/>
        <end position="17"/>
    </location>
</feature>
<feature type="region of interest" description="Disordered" evidence="1">
    <location>
        <begin position="100"/>
        <end position="136"/>
    </location>
</feature>
<feature type="compositionally biased region" description="Basic and acidic residues" evidence="1">
    <location>
        <begin position="29"/>
        <end position="38"/>
    </location>
</feature>
<feature type="compositionally biased region" description="Polar residues" evidence="1">
    <location>
        <begin position="18"/>
        <end position="28"/>
    </location>
</feature>
<proteinExistence type="predicted"/>
<feature type="region of interest" description="Disordered" evidence="1">
    <location>
        <begin position="217"/>
        <end position="236"/>
    </location>
</feature>
<dbReference type="EMBL" id="JARGDH010000005">
    <property type="protein sequence ID" value="KAL0266533.1"/>
    <property type="molecule type" value="Genomic_DNA"/>
</dbReference>
<feature type="region of interest" description="Disordered" evidence="1">
    <location>
        <begin position="1"/>
        <end position="56"/>
    </location>
</feature>
<evidence type="ECO:0000313" key="2">
    <source>
        <dbReference type="EMBL" id="KAL0266533.1"/>
    </source>
</evidence>
<dbReference type="AlphaFoldDB" id="A0AAW2H9Y7"/>
<organism evidence="2">
    <name type="scientific">Menopon gallinae</name>
    <name type="common">poultry shaft louse</name>
    <dbReference type="NCBI Taxonomy" id="328185"/>
    <lineage>
        <taxon>Eukaryota</taxon>
        <taxon>Metazoa</taxon>
        <taxon>Ecdysozoa</taxon>
        <taxon>Arthropoda</taxon>
        <taxon>Hexapoda</taxon>
        <taxon>Insecta</taxon>
        <taxon>Pterygota</taxon>
        <taxon>Neoptera</taxon>
        <taxon>Paraneoptera</taxon>
        <taxon>Psocodea</taxon>
        <taxon>Troctomorpha</taxon>
        <taxon>Phthiraptera</taxon>
        <taxon>Amblycera</taxon>
        <taxon>Menoponidae</taxon>
        <taxon>Menopon</taxon>
    </lineage>
</organism>
<protein>
    <recommendedName>
        <fullName evidence="3">Breast cancer susceptibility 1</fullName>
    </recommendedName>
</protein>
<comment type="caution">
    <text evidence="2">The sequence shown here is derived from an EMBL/GenBank/DDBJ whole genome shotgun (WGS) entry which is preliminary data.</text>
</comment>
<gene>
    <name evidence="2" type="ORF">PYX00_009043</name>
</gene>
<reference evidence="2" key="1">
    <citation type="journal article" date="2024" name="Gigascience">
        <title>Chromosome-level genome of the poultry shaft louse Menopon gallinae provides insight into the host-switching and adaptive evolution of parasitic lice.</title>
        <authorList>
            <person name="Xu Y."/>
            <person name="Ma L."/>
            <person name="Liu S."/>
            <person name="Liang Y."/>
            <person name="Liu Q."/>
            <person name="He Z."/>
            <person name="Tian L."/>
            <person name="Duan Y."/>
            <person name="Cai W."/>
            <person name="Li H."/>
            <person name="Song F."/>
        </authorList>
    </citation>
    <scope>NUCLEOTIDE SEQUENCE</scope>
    <source>
        <strain evidence="2">Cailab_2023a</strain>
    </source>
</reference>
<evidence type="ECO:0000256" key="1">
    <source>
        <dbReference type="SAM" id="MobiDB-lite"/>
    </source>
</evidence>
<sequence length="236" mass="26023">MIQSKRKTENQETKIEDQGSSAGTNSAKNEFKKSDMPDRPMMSQQRTEKVKTSVKTNSSVPDVVFYQPKTEKKEKKLGFIQNDSEEHFGKLARKGGEILLPGVFPQTNDTTDHAPKSAEMQARKSKTKDSLEVPNSDTEMETLLFFGPSPSSEVNFAKLEATDAALDEDSVKKKVRASCSKEQGPFQTGVLSTGSEPCSCCDLDCAYVPDASLQAQQLDDKTESTMEEFDGVSKKD</sequence>
<evidence type="ECO:0008006" key="3">
    <source>
        <dbReference type="Google" id="ProtNLM"/>
    </source>
</evidence>
<name>A0AAW2H9Y7_9NEOP</name>